<dbReference type="InterPro" id="IPR021109">
    <property type="entry name" value="Peptidase_aspartic_dom_sf"/>
</dbReference>
<dbReference type="EMBL" id="JAKUCV010003887">
    <property type="protein sequence ID" value="KAJ4837263.1"/>
    <property type="molecule type" value="Genomic_DNA"/>
</dbReference>
<feature type="active site" evidence="2">
    <location>
        <position position="112"/>
    </location>
</feature>
<dbReference type="Pfam" id="PF14541">
    <property type="entry name" value="TAXi_C"/>
    <property type="match status" value="1"/>
</dbReference>
<dbReference type="OrthoDB" id="2747330at2759"/>
<keyword evidence="6" id="KW-1185">Reference proteome</keyword>
<dbReference type="PROSITE" id="PS51767">
    <property type="entry name" value="PEPTIDASE_A1"/>
    <property type="match status" value="1"/>
</dbReference>
<dbReference type="FunFam" id="2.40.70.10:FF:000031">
    <property type="entry name" value="Aspartyl protease AED1"/>
    <property type="match status" value="1"/>
</dbReference>
<dbReference type="GO" id="GO:0004190">
    <property type="term" value="F:aspartic-type endopeptidase activity"/>
    <property type="evidence" value="ECO:0007669"/>
    <property type="project" value="InterPro"/>
</dbReference>
<evidence type="ECO:0000256" key="2">
    <source>
        <dbReference type="PIRSR" id="PIRSR601461-1"/>
    </source>
</evidence>
<accession>A0A9Q0FTI2</accession>
<dbReference type="InterPro" id="IPR001461">
    <property type="entry name" value="Aspartic_peptidase_A1"/>
</dbReference>
<evidence type="ECO:0000259" key="4">
    <source>
        <dbReference type="PROSITE" id="PS51767"/>
    </source>
</evidence>
<keyword evidence="3" id="KW-0732">Signal</keyword>
<evidence type="ECO:0000256" key="3">
    <source>
        <dbReference type="SAM" id="SignalP"/>
    </source>
</evidence>
<feature type="signal peptide" evidence="3">
    <location>
        <begin position="1"/>
        <end position="20"/>
    </location>
</feature>
<dbReference type="GO" id="GO:0006508">
    <property type="term" value="P:proteolysis"/>
    <property type="evidence" value="ECO:0007669"/>
    <property type="project" value="InterPro"/>
</dbReference>
<dbReference type="Pfam" id="PF14543">
    <property type="entry name" value="TAXi_N"/>
    <property type="match status" value="1"/>
</dbReference>
<organism evidence="5 6">
    <name type="scientific">Turnera subulata</name>
    <dbReference type="NCBI Taxonomy" id="218843"/>
    <lineage>
        <taxon>Eukaryota</taxon>
        <taxon>Viridiplantae</taxon>
        <taxon>Streptophyta</taxon>
        <taxon>Embryophyta</taxon>
        <taxon>Tracheophyta</taxon>
        <taxon>Spermatophyta</taxon>
        <taxon>Magnoliopsida</taxon>
        <taxon>eudicotyledons</taxon>
        <taxon>Gunneridae</taxon>
        <taxon>Pentapetalae</taxon>
        <taxon>rosids</taxon>
        <taxon>fabids</taxon>
        <taxon>Malpighiales</taxon>
        <taxon>Passifloraceae</taxon>
        <taxon>Turnera</taxon>
    </lineage>
</organism>
<protein>
    <recommendedName>
        <fullName evidence="4">Peptidase A1 domain-containing protein</fullName>
    </recommendedName>
</protein>
<evidence type="ECO:0000256" key="1">
    <source>
        <dbReference type="ARBA" id="ARBA00007447"/>
    </source>
</evidence>
<feature type="chain" id="PRO_5040332349" description="Peptidase A1 domain-containing protein" evidence="3">
    <location>
        <begin position="21"/>
        <end position="551"/>
    </location>
</feature>
<dbReference type="SUPFAM" id="SSF50630">
    <property type="entry name" value="Acid proteases"/>
    <property type="match status" value="1"/>
</dbReference>
<evidence type="ECO:0000313" key="5">
    <source>
        <dbReference type="EMBL" id="KAJ4837263.1"/>
    </source>
</evidence>
<sequence length="551" mass="60576">MTEMIILLVIVAALLSSTNPLGFYTTPNSAIGSEKIELFHIGQIDHTINTSLHARLVRDKRRVDVLTHILTREQNMPLVSINVELGTILNTLEYIVRVGVGSPPVYQYMPIDTGIDLPWIQCQPCSTCYHQIDPIYNPKHSNTYRKIPCESTKCLLLGNQQICQEQQCRYKLGYGDRSSTKGVLGLETFVFGNAKISDMAFWCGHENKGKFINFAGLLGLGAGDLSFVGQLGGKAAGIFSFCLVDPGDATSGWMQIGGEAIPSGAAWVPMSYNPRTYPAYYYVGFSGISVGNKMVAIPNYVFQLNYNGQGGVNIDTGTVITKFPKVVYNAFRDAFVAQMNHFPRTHGVSPLDTCFNLSSSQQQLVPEVAFHFTGGVTLTLTMHNFLVQVEGSTIVCFAFEPAPSDFSILGNIVLQRIQITVDARSNRIGFGPNTCASKNAGWTHIRNESGSNIRNESGSIIEKGISGEGFSDGNSVAEVSITAKFRDGATLYRWGVACNDDMRHGAAAFGRDCYRLPFECEIDWQMTITPLSNKKSTVKIERVNRVGWKEK</sequence>
<dbReference type="PANTHER" id="PTHR13683">
    <property type="entry name" value="ASPARTYL PROTEASES"/>
    <property type="match status" value="1"/>
</dbReference>
<dbReference type="AlphaFoldDB" id="A0A9Q0FTI2"/>
<feature type="active site" evidence="2">
    <location>
        <position position="315"/>
    </location>
</feature>
<gene>
    <name evidence="5" type="ORF">Tsubulata_041010</name>
</gene>
<comment type="similarity">
    <text evidence="1">Belongs to the peptidase A1 family.</text>
</comment>
<dbReference type="InterPro" id="IPR032799">
    <property type="entry name" value="TAXi_C"/>
</dbReference>
<comment type="caution">
    <text evidence="5">The sequence shown here is derived from an EMBL/GenBank/DDBJ whole genome shotgun (WGS) entry which is preliminary data.</text>
</comment>
<evidence type="ECO:0000313" key="6">
    <source>
        <dbReference type="Proteomes" id="UP001141552"/>
    </source>
</evidence>
<feature type="domain" description="Peptidase A1" evidence="4">
    <location>
        <begin position="94"/>
        <end position="431"/>
    </location>
</feature>
<dbReference type="Proteomes" id="UP001141552">
    <property type="component" value="Unassembled WGS sequence"/>
</dbReference>
<dbReference type="PANTHER" id="PTHR13683:SF265">
    <property type="entry name" value="PROTEIN ASPARTIC PROTEASE IN GUARD CELL 2"/>
    <property type="match status" value="1"/>
</dbReference>
<reference evidence="5" key="1">
    <citation type="submission" date="2022-02" db="EMBL/GenBank/DDBJ databases">
        <authorList>
            <person name="Henning P.M."/>
            <person name="McCubbin A.G."/>
            <person name="Shore J.S."/>
        </authorList>
    </citation>
    <scope>NUCLEOTIDE SEQUENCE</scope>
    <source>
        <strain evidence="5">F60SS</strain>
        <tissue evidence="5">Leaves</tissue>
    </source>
</reference>
<proteinExistence type="inferred from homology"/>
<reference evidence="5" key="2">
    <citation type="journal article" date="2023" name="Plants (Basel)">
        <title>Annotation of the Turnera subulata (Passifloraceae) Draft Genome Reveals the S-Locus Evolved after the Divergence of Turneroideae from Passifloroideae in a Stepwise Manner.</title>
        <authorList>
            <person name="Henning P.M."/>
            <person name="Roalson E.H."/>
            <person name="Mir W."/>
            <person name="McCubbin A.G."/>
            <person name="Shore J.S."/>
        </authorList>
    </citation>
    <scope>NUCLEOTIDE SEQUENCE</scope>
    <source>
        <strain evidence="5">F60SS</strain>
    </source>
</reference>
<name>A0A9Q0FTI2_9ROSI</name>
<dbReference type="InterPro" id="IPR032861">
    <property type="entry name" value="TAXi_N"/>
</dbReference>
<dbReference type="InterPro" id="IPR033121">
    <property type="entry name" value="PEPTIDASE_A1"/>
</dbReference>
<dbReference type="Gene3D" id="2.40.70.10">
    <property type="entry name" value="Acid Proteases"/>
    <property type="match status" value="2"/>
</dbReference>